<evidence type="ECO:0000256" key="3">
    <source>
        <dbReference type="ARBA" id="ARBA00022617"/>
    </source>
</evidence>
<dbReference type="Gene3D" id="1.10.630.10">
    <property type="entry name" value="Cytochrome P450"/>
    <property type="match status" value="1"/>
</dbReference>
<dbReference type="AlphaFoldDB" id="A0A0C9X6I4"/>
<dbReference type="GO" id="GO:0016705">
    <property type="term" value="F:oxidoreductase activity, acting on paired donors, with incorporation or reduction of molecular oxygen"/>
    <property type="evidence" value="ECO:0007669"/>
    <property type="project" value="InterPro"/>
</dbReference>
<dbReference type="HOGENOM" id="CLU_001570_21_2_1"/>
<evidence type="ECO:0000256" key="7">
    <source>
        <dbReference type="ARBA" id="ARBA00023033"/>
    </source>
</evidence>
<keyword evidence="3" id="KW-0349">Heme</keyword>
<keyword evidence="5" id="KW-0560">Oxidoreductase</keyword>
<evidence type="ECO:0000256" key="4">
    <source>
        <dbReference type="ARBA" id="ARBA00022723"/>
    </source>
</evidence>
<dbReference type="EMBL" id="KN838707">
    <property type="protein sequence ID" value="KIJ96913.1"/>
    <property type="molecule type" value="Genomic_DNA"/>
</dbReference>
<dbReference type="Proteomes" id="UP000054477">
    <property type="component" value="Unassembled WGS sequence"/>
</dbReference>
<comment type="cofactor">
    <cofactor evidence="1">
        <name>heme</name>
        <dbReference type="ChEBI" id="CHEBI:30413"/>
    </cofactor>
</comment>
<dbReference type="GO" id="GO:0005506">
    <property type="term" value="F:iron ion binding"/>
    <property type="evidence" value="ECO:0007669"/>
    <property type="project" value="InterPro"/>
</dbReference>
<protein>
    <recommendedName>
        <fullName evidence="10">Cytochrome P450</fullName>
    </recommendedName>
</protein>
<dbReference type="Pfam" id="PF00067">
    <property type="entry name" value="p450"/>
    <property type="match status" value="1"/>
</dbReference>
<dbReference type="PANTHER" id="PTHR46300">
    <property type="entry name" value="P450, PUTATIVE (EUROFUNG)-RELATED-RELATED"/>
    <property type="match status" value="1"/>
</dbReference>
<dbReference type="GO" id="GO:0004497">
    <property type="term" value="F:monooxygenase activity"/>
    <property type="evidence" value="ECO:0007669"/>
    <property type="project" value="UniProtKB-KW"/>
</dbReference>
<evidence type="ECO:0000256" key="2">
    <source>
        <dbReference type="ARBA" id="ARBA00010617"/>
    </source>
</evidence>
<dbReference type="InterPro" id="IPR001128">
    <property type="entry name" value="Cyt_P450"/>
</dbReference>
<accession>A0A0C9X6I4</accession>
<proteinExistence type="inferred from homology"/>
<dbReference type="PANTHER" id="PTHR46300:SF1">
    <property type="entry name" value="P450, PUTATIVE (EUROFUNG)-RELATED"/>
    <property type="match status" value="1"/>
</dbReference>
<dbReference type="InterPro" id="IPR036396">
    <property type="entry name" value="Cyt_P450_sf"/>
</dbReference>
<gene>
    <name evidence="8" type="ORF">K443DRAFT_106465</name>
</gene>
<dbReference type="InterPro" id="IPR050364">
    <property type="entry name" value="Cytochrome_P450_fung"/>
</dbReference>
<dbReference type="STRING" id="1095629.A0A0C9X6I4"/>
<reference evidence="9" key="2">
    <citation type="submission" date="2015-01" db="EMBL/GenBank/DDBJ databases">
        <title>Evolutionary Origins and Diversification of the Mycorrhizal Mutualists.</title>
        <authorList>
            <consortium name="DOE Joint Genome Institute"/>
            <consortium name="Mycorrhizal Genomics Consortium"/>
            <person name="Kohler A."/>
            <person name="Kuo A."/>
            <person name="Nagy L.G."/>
            <person name="Floudas D."/>
            <person name="Copeland A."/>
            <person name="Barry K.W."/>
            <person name="Cichocki N."/>
            <person name="Veneault-Fourrey C."/>
            <person name="LaButti K."/>
            <person name="Lindquist E.A."/>
            <person name="Lipzen A."/>
            <person name="Lundell T."/>
            <person name="Morin E."/>
            <person name="Murat C."/>
            <person name="Riley R."/>
            <person name="Ohm R."/>
            <person name="Sun H."/>
            <person name="Tunlid A."/>
            <person name="Henrissat B."/>
            <person name="Grigoriev I.V."/>
            <person name="Hibbett D.S."/>
            <person name="Martin F."/>
        </authorList>
    </citation>
    <scope>NUCLEOTIDE SEQUENCE [LARGE SCALE GENOMIC DNA]</scope>
    <source>
        <strain evidence="9">LaAM-08-1</strain>
    </source>
</reference>
<keyword evidence="7" id="KW-0503">Monooxygenase</keyword>
<evidence type="ECO:0000256" key="6">
    <source>
        <dbReference type="ARBA" id="ARBA00023004"/>
    </source>
</evidence>
<dbReference type="OrthoDB" id="1055148at2759"/>
<keyword evidence="9" id="KW-1185">Reference proteome</keyword>
<evidence type="ECO:0000313" key="9">
    <source>
        <dbReference type="Proteomes" id="UP000054477"/>
    </source>
</evidence>
<evidence type="ECO:0000256" key="1">
    <source>
        <dbReference type="ARBA" id="ARBA00001971"/>
    </source>
</evidence>
<dbReference type="GO" id="GO:0020037">
    <property type="term" value="F:heme binding"/>
    <property type="evidence" value="ECO:0007669"/>
    <property type="project" value="InterPro"/>
</dbReference>
<organism evidence="8 9">
    <name type="scientific">Laccaria amethystina LaAM-08-1</name>
    <dbReference type="NCBI Taxonomy" id="1095629"/>
    <lineage>
        <taxon>Eukaryota</taxon>
        <taxon>Fungi</taxon>
        <taxon>Dikarya</taxon>
        <taxon>Basidiomycota</taxon>
        <taxon>Agaricomycotina</taxon>
        <taxon>Agaricomycetes</taxon>
        <taxon>Agaricomycetidae</taxon>
        <taxon>Agaricales</taxon>
        <taxon>Agaricineae</taxon>
        <taxon>Hydnangiaceae</taxon>
        <taxon>Laccaria</taxon>
    </lineage>
</organism>
<evidence type="ECO:0000313" key="8">
    <source>
        <dbReference type="EMBL" id="KIJ96913.1"/>
    </source>
</evidence>
<evidence type="ECO:0008006" key="10">
    <source>
        <dbReference type="Google" id="ProtNLM"/>
    </source>
</evidence>
<keyword evidence="4" id="KW-0479">Metal-binding</keyword>
<name>A0A0C9X6I4_9AGAR</name>
<keyword evidence="6" id="KW-0408">Iron</keyword>
<evidence type="ECO:0000256" key="5">
    <source>
        <dbReference type="ARBA" id="ARBA00023002"/>
    </source>
</evidence>
<dbReference type="SUPFAM" id="SSF48264">
    <property type="entry name" value="Cytochrome P450"/>
    <property type="match status" value="1"/>
</dbReference>
<reference evidence="8 9" key="1">
    <citation type="submission" date="2014-04" db="EMBL/GenBank/DDBJ databases">
        <authorList>
            <consortium name="DOE Joint Genome Institute"/>
            <person name="Kuo A."/>
            <person name="Kohler A."/>
            <person name="Nagy L.G."/>
            <person name="Floudas D."/>
            <person name="Copeland A."/>
            <person name="Barry K.W."/>
            <person name="Cichocki N."/>
            <person name="Veneault-Fourrey C."/>
            <person name="LaButti K."/>
            <person name="Lindquist E.A."/>
            <person name="Lipzen A."/>
            <person name="Lundell T."/>
            <person name="Morin E."/>
            <person name="Murat C."/>
            <person name="Sun H."/>
            <person name="Tunlid A."/>
            <person name="Henrissat B."/>
            <person name="Grigoriev I.V."/>
            <person name="Hibbett D.S."/>
            <person name="Martin F."/>
            <person name="Nordberg H.P."/>
            <person name="Cantor M.N."/>
            <person name="Hua S.X."/>
        </authorList>
    </citation>
    <scope>NUCLEOTIDE SEQUENCE [LARGE SCALE GENOMIC DNA]</scope>
    <source>
        <strain evidence="8 9">LaAM-08-1</strain>
    </source>
</reference>
<sequence length="114" mass="13074">MDLTTSQLYLLAGVALLGLWATSARKSRSNSNRLPLPPGPMGYPVVGNLFEIPREKVWLLYDQWHQLYGDMVYYEMLGQPILILGSLKRTNDLFEKRSSNYSSRIQKLPMLLDL</sequence>
<comment type="similarity">
    <text evidence="2">Belongs to the cytochrome P450 family.</text>
</comment>